<proteinExistence type="predicted"/>
<accession>A0A7K0BTC5</accession>
<gene>
    <name evidence="3" type="ORF">ACRB68_24970</name>
</gene>
<feature type="domain" description="DUF4434" evidence="2">
    <location>
        <begin position="227"/>
        <end position="373"/>
    </location>
</feature>
<organism evidence="3 4">
    <name type="scientific">Actinomadura macrotermitis</name>
    <dbReference type="NCBI Taxonomy" id="2585200"/>
    <lineage>
        <taxon>Bacteria</taxon>
        <taxon>Bacillati</taxon>
        <taxon>Actinomycetota</taxon>
        <taxon>Actinomycetes</taxon>
        <taxon>Streptosporangiales</taxon>
        <taxon>Thermomonosporaceae</taxon>
        <taxon>Actinomadura</taxon>
    </lineage>
</organism>
<evidence type="ECO:0000256" key="1">
    <source>
        <dbReference type="SAM" id="Phobius"/>
    </source>
</evidence>
<keyword evidence="1" id="KW-0812">Transmembrane</keyword>
<sequence length="594" mass="63673">MPIPGKGQLLPRRTAPITAGRVLALSAVFWTAVVAVLMLVGGLSGAGEDDHGTRRDPCGAPDTKVTAPYAVTGYWLFPDGDRCGARKALQGMHRIGGDTVITSGPELQVRQVDLQGRLLRQDGTPDPDFRDCVQRGRTCYQAALDTLRAGSAGNSIAQVYAMASRDGLGDAALRCARSDARIVAGGRIYHRLLLPVADPASGACDLSAGRPYALVLIAGSADDWTAGLLGDADRFGMKVYAGLPSFPTQPRRSWNVDVAHRDVALAVNRVVLEDYARRLRGHPSFAGVYQTFEVRLRDWPNPGQDPNLQTYTAQHAAVRELLPGRKILVSPYWDARRRTGDPTGPAAIEKGVEAVAGTGADIIAPQDGRGTGKGALYWEHEAGKPVDPRLKPVPGVGESTYGQAYLAPTGAYYAAAARARDALARAGRPFELWANIEGFEPTAAGGCAADTARGRTDKVRLDRAVTAAGGAVGKIVSFKWNGLFTCREGRPATLSEEIAADWDRPILTGAVRHREGGRDGLLLSGHRLEGAGVTLTWYDDHWTQQNRIVRAEPRGGGRLWVPFGVTGLAPRFWIHVDVVNATGKIASNPYSLRY</sequence>
<protein>
    <recommendedName>
        <fullName evidence="2">DUF4434 domain-containing protein</fullName>
    </recommendedName>
</protein>
<evidence type="ECO:0000313" key="3">
    <source>
        <dbReference type="EMBL" id="MQY04443.1"/>
    </source>
</evidence>
<comment type="caution">
    <text evidence="3">The sequence shown here is derived from an EMBL/GenBank/DDBJ whole genome shotgun (WGS) entry which is preliminary data.</text>
</comment>
<dbReference type="Pfam" id="PF14488">
    <property type="entry name" value="DUF4434"/>
    <property type="match status" value="1"/>
</dbReference>
<evidence type="ECO:0000259" key="2">
    <source>
        <dbReference type="Pfam" id="PF14488"/>
    </source>
</evidence>
<keyword evidence="1" id="KW-1133">Transmembrane helix</keyword>
<dbReference type="AlphaFoldDB" id="A0A7K0BTC5"/>
<dbReference type="EMBL" id="WEGH01000002">
    <property type="protein sequence ID" value="MQY04443.1"/>
    <property type="molecule type" value="Genomic_DNA"/>
</dbReference>
<keyword evidence="4" id="KW-1185">Reference proteome</keyword>
<reference evidence="3 4" key="1">
    <citation type="submission" date="2019-10" db="EMBL/GenBank/DDBJ databases">
        <title>Actinomadura rubteroloni sp. nov. and Actinomadura macrotermitis sp. nov., isolated from the gut of fungus growing-termite Macrotermes natalensis.</title>
        <authorList>
            <person name="Benndorf R."/>
            <person name="Martin K."/>
            <person name="Kuefner M."/>
            <person name="De Beer W."/>
            <person name="Kaster A.-K."/>
            <person name="Vollmers J."/>
            <person name="Poulsen M."/>
            <person name="Beemelmanns C."/>
        </authorList>
    </citation>
    <scope>NUCLEOTIDE SEQUENCE [LARGE SCALE GENOMIC DNA]</scope>
    <source>
        <strain evidence="3 4">RB68</strain>
    </source>
</reference>
<keyword evidence="1" id="KW-0472">Membrane</keyword>
<evidence type="ECO:0000313" key="4">
    <source>
        <dbReference type="Proteomes" id="UP000487268"/>
    </source>
</evidence>
<dbReference type="InterPro" id="IPR027849">
    <property type="entry name" value="DUF4434"/>
</dbReference>
<dbReference type="Proteomes" id="UP000487268">
    <property type="component" value="Unassembled WGS sequence"/>
</dbReference>
<dbReference type="Gene3D" id="3.20.20.80">
    <property type="entry name" value="Glycosidases"/>
    <property type="match status" value="1"/>
</dbReference>
<name>A0A7K0BTC5_9ACTN</name>
<feature type="transmembrane region" description="Helical" evidence="1">
    <location>
        <begin position="21"/>
        <end position="43"/>
    </location>
</feature>